<feature type="transmembrane region" description="Helical" evidence="1">
    <location>
        <begin position="270"/>
        <end position="288"/>
    </location>
</feature>
<feature type="transmembrane region" description="Helical" evidence="1">
    <location>
        <begin position="247"/>
        <end position="264"/>
    </location>
</feature>
<evidence type="ECO:0000313" key="3">
    <source>
        <dbReference type="Proteomes" id="UP001058533"/>
    </source>
</evidence>
<evidence type="ECO:0000256" key="1">
    <source>
        <dbReference type="SAM" id="Phobius"/>
    </source>
</evidence>
<feature type="transmembrane region" description="Helical" evidence="1">
    <location>
        <begin position="300"/>
        <end position="323"/>
    </location>
</feature>
<feature type="transmembrane region" description="Helical" evidence="1">
    <location>
        <begin position="29"/>
        <end position="50"/>
    </location>
</feature>
<feature type="transmembrane region" description="Helical" evidence="1">
    <location>
        <begin position="186"/>
        <end position="205"/>
    </location>
</feature>
<keyword evidence="1" id="KW-0472">Membrane</keyword>
<gene>
    <name evidence="2" type="ORF">NMP03_13300</name>
</gene>
<dbReference type="Proteomes" id="UP001058533">
    <property type="component" value="Chromosome"/>
</dbReference>
<feature type="transmembrane region" description="Helical" evidence="1">
    <location>
        <begin position="154"/>
        <end position="179"/>
    </location>
</feature>
<evidence type="ECO:0000313" key="2">
    <source>
        <dbReference type="EMBL" id="UUL82151.1"/>
    </source>
</evidence>
<name>A0ABY5L879_9SPHN</name>
<sequence length="610" mass="64681">MEDVGASGRARRPSRLPRVSRRFRPLVSILWWAWLGVALTAMLGGSWLGWVNARDVAPAFSRAGLSFTQEDAGVEVSAMTPEARRAGPTWPAIIVAIEGKSMAGADARSVARALDGPAGTVRLTVDDDVVAPMTIALERGAAVQRRAVGSESPFVLFLLETAIGLVAVIAMTVCAVLLFRRRRDETVALLLSLAFLTATALISGSEVWRALGLPDPDFALAMIFLGLMMVVIPAFPDGELQSRWGAWIAYAAAPLTLVLLLEPLGAELSVLISLLIVFALAVVPYRRFRRAPRGIERQQLKWAAFGFTGAVVLLLLATFATIALEFNTLPASWEFGAFLISQSLLVLAFVALAIGPTISILRISLWDADAAIGKSAGAGAVTVALGGIWTASTILTNDVTAALLGGENKALAAGASAVIAASVLGPAQRRVSEWIDRRFSAPVLALRALPDELRRWQDSDTPADIGRRVIAVVAEEVGAAHVAMLLWQGDGFEPVASRGVTEAQIDAWVGHRVGDDGDVNAIAPGDALFALRIELTDGELPIGLLLIGGRPEGAGLAKDVRAALDDLRAPVAAALRRAYRAEVRDTTLLEQVRGLDDRLARLELGAIRAA</sequence>
<proteinExistence type="predicted"/>
<organism evidence="2 3">
    <name type="scientific">Sphingomonas qomolangmaensis</name>
    <dbReference type="NCBI Taxonomy" id="2918765"/>
    <lineage>
        <taxon>Bacteria</taxon>
        <taxon>Pseudomonadati</taxon>
        <taxon>Pseudomonadota</taxon>
        <taxon>Alphaproteobacteria</taxon>
        <taxon>Sphingomonadales</taxon>
        <taxon>Sphingomonadaceae</taxon>
        <taxon>Sphingomonas</taxon>
    </lineage>
</organism>
<feature type="transmembrane region" description="Helical" evidence="1">
    <location>
        <begin position="335"/>
        <end position="355"/>
    </location>
</feature>
<accession>A0ABY5L879</accession>
<protein>
    <submittedName>
        <fullName evidence="2">Uncharacterized protein</fullName>
    </submittedName>
</protein>
<reference evidence="2" key="1">
    <citation type="submission" date="2022-07" db="EMBL/GenBank/DDBJ databases">
        <title>Sphingomonas sp. nov., a novel bacterium isolated from the north slope of the Mount Everest.</title>
        <authorList>
            <person name="Cui X."/>
            <person name="Liu Y."/>
        </authorList>
    </citation>
    <scope>NUCLEOTIDE SEQUENCE</scope>
    <source>
        <strain evidence="2">S5-59</strain>
    </source>
</reference>
<feature type="transmembrane region" description="Helical" evidence="1">
    <location>
        <begin position="217"/>
        <end position="235"/>
    </location>
</feature>
<dbReference type="RefSeq" id="WP_256505932.1">
    <property type="nucleotide sequence ID" value="NZ_CP101740.1"/>
</dbReference>
<keyword evidence="3" id="KW-1185">Reference proteome</keyword>
<keyword evidence="1" id="KW-1133">Transmembrane helix</keyword>
<keyword evidence="1" id="KW-0812">Transmembrane</keyword>
<dbReference type="EMBL" id="CP101740">
    <property type="protein sequence ID" value="UUL82151.1"/>
    <property type="molecule type" value="Genomic_DNA"/>
</dbReference>